<name>U9T6V1_RHIID</name>
<dbReference type="VEuPathDB" id="FungiDB:RhiirFUN_005648"/>
<gene>
    <name evidence="1" type="ORF">GLOINDRAFT_5085</name>
</gene>
<protein>
    <submittedName>
        <fullName evidence="1">Uncharacterized protein</fullName>
    </submittedName>
</protein>
<dbReference type="EMBL" id="KI294695">
    <property type="protein sequence ID" value="ESA03934.1"/>
    <property type="molecule type" value="Genomic_DNA"/>
</dbReference>
<organism evidence="1">
    <name type="scientific">Rhizophagus irregularis (strain DAOM 181602 / DAOM 197198 / MUCL 43194)</name>
    <name type="common">Arbuscular mycorrhizal fungus</name>
    <name type="synonym">Glomus intraradices</name>
    <dbReference type="NCBI Taxonomy" id="747089"/>
    <lineage>
        <taxon>Eukaryota</taxon>
        <taxon>Fungi</taxon>
        <taxon>Fungi incertae sedis</taxon>
        <taxon>Mucoromycota</taxon>
        <taxon>Glomeromycotina</taxon>
        <taxon>Glomeromycetes</taxon>
        <taxon>Glomerales</taxon>
        <taxon>Glomeraceae</taxon>
        <taxon>Rhizophagus</taxon>
    </lineage>
</organism>
<dbReference type="HOGENOM" id="CLU_2813703_0_0_1"/>
<proteinExistence type="predicted"/>
<sequence>MFFLFFFVGIRLQQGRRYSRNVLAWIPNPKEFGSNEDADIPGNRLQLGRRYSRFSFQFLTSWALDIY</sequence>
<accession>U9T6V1</accession>
<dbReference type="AlphaFoldDB" id="U9T6V1"/>
<evidence type="ECO:0000313" key="1">
    <source>
        <dbReference type="EMBL" id="ESA03934.1"/>
    </source>
</evidence>
<reference evidence="1" key="1">
    <citation type="submission" date="2013-07" db="EMBL/GenBank/DDBJ databases">
        <title>The genome of an arbuscular mycorrhizal fungus provides insights into the evolution of the oldest plant symbiosis.</title>
        <authorList>
            <consortium name="DOE Joint Genome Institute"/>
            <person name="Tisserant E."/>
            <person name="Malbreil M."/>
            <person name="Kuo A."/>
            <person name="Kohler A."/>
            <person name="Symeonidi A."/>
            <person name="Balestrini R."/>
            <person name="Charron P."/>
            <person name="Duensing N."/>
            <person name="Frei-dit-Frey N."/>
            <person name="Gianinazzi-Pearson V."/>
            <person name="Gilbert B."/>
            <person name="Handa Y."/>
            <person name="Hijri M."/>
            <person name="Kaul R."/>
            <person name="Kawaguchi M."/>
            <person name="Krajinski F."/>
            <person name="Lammers P."/>
            <person name="Lapierre D."/>
            <person name="Masclaux F.G."/>
            <person name="Murat C."/>
            <person name="Morin E."/>
            <person name="Ndikumana S."/>
            <person name="Pagni M."/>
            <person name="Petitpierre D."/>
            <person name="Requena N."/>
            <person name="Rosikiewicz P."/>
            <person name="Riley R."/>
            <person name="Saito K."/>
            <person name="San Clemente H."/>
            <person name="Shapiro H."/>
            <person name="van Tuinen D."/>
            <person name="Becard G."/>
            <person name="Bonfante P."/>
            <person name="Paszkowski U."/>
            <person name="Shachar-Hill Y."/>
            <person name="Young J.P."/>
            <person name="Sanders I.R."/>
            <person name="Henrissat B."/>
            <person name="Rensing S.A."/>
            <person name="Grigoriev I.V."/>
            <person name="Corradi N."/>
            <person name="Roux C."/>
            <person name="Martin F."/>
        </authorList>
    </citation>
    <scope>NUCLEOTIDE SEQUENCE</scope>
    <source>
        <strain evidence="1">DAOM 197198</strain>
    </source>
</reference>